<reference evidence="1" key="1">
    <citation type="submission" date="2020-03" db="EMBL/GenBank/DDBJ databases">
        <title>The deep terrestrial virosphere.</title>
        <authorList>
            <person name="Holmfeldt K."/>
            <person name="Nilsson E."/>
            <person name="Simone D."/>
            <person name="Lopez-Fernandez M."/>
            <person name="Wu X."/>
            <person name="de Brujin I."/>
            <person name="Lundin D."/>
            <person name="Andersson A."/>
            <person name="Bertilsson S."/>
            <person name="Dopson M."/>
        </authorList>
    </citation>
    <scope>NUCLEOTIDE SEQUENCE</scope>
    <source>
        <strain evidence="1">MM415B03450</strain>
    </source>
</reference>
<organism evidence="1">
    <name type="scientific">viral metagenome</name>
    <dbReference type="NCBI Taxonomy" id="1070528"/>
    <lineage>
        <taxon>unclassified sequences</taxon>
        <taxon>metagenomes</taxon>
        <taxon>organismal metagenomes</taxon>
    </lineage>
</organism>
<name>A0A6M3L7Z7_9ZZZZ</name>
<dbReference type="AlphaFoldDB" id="A0A6M3L7Z7"/>
<gene>
    <name evidence="1" type="ORF">MM415B03450_0007</name>
</gene>
<accession>A0A6M3L7Z7</accession>
<sequence>MRDRIIRLIQQYDAMRLQRMLDYWVPVNAWHASVFWKCLDCRAVKCLKFTRASSDIKIYEN</sequence>
<protein>
    <submittedName>
        <fullName evidence="1">Uncharacterized protein</fullName>
    </submittedName>
</protein>
<dbReference type="EMBL" id="MT142965">
    <property type="protein sequence ID" value="QJA91147.1"/>
    <property type="molecule type" value="Genomic_DNA"/>
</dbReference>
<evidence type="ECO:0000313" key="1">
    <source>
        <dbReference type="EMBL" id="QJA91147.1"/>
    </source>
</evidence>
<proteinExistence type="predicted"/>